<reference evidence="2" key="3">
    <citation type="submission" date="2020-12" db="UniProtKB">
        <authorList>
            <consortium name="EnsemblPlants"/>
        </authorList>
    </citation>
    <scope>IDENTIFICATION</scope>
</reference>
<evidence type="ECO:0000313" key="1">
    <source>
        <dbReference type="EMBL" id="PNR33412.1"/>
    </source>
</evidence>
<dbReference type="Gramene" id="Pp3c20_19970V3.1">
    <property type="protein sequence ID" value="Pp3c20_19970V3.1"/>
    <property type="gene ID" value="Pp3c20_19970"/>
</dbReference>
<dbReference type="PaxDb" id="3218-PP1S40_225V6.1"/>
<name>A0A2K1IVV5_PHYPA</name>
<proteinExistence type="predicted"/>
<gene>
    <name evidence="1" type="ORF">PHYPA_025356</name>
</gene>
<accession>A0A2K1IVV5</accession>
<reference evidence="1 3" key="2">
    <citation type="journal article" date="2018" name="Plant J.">
        <title>The Physcomitrella patens chromosome-scale assembly reveals moss genome structure and evolution.</title>
        <authorList>
            <person name="Lang D."/>
            <person name="Ullrich K.K."/>
            <person name="Murat F."/>
            <person name="Fuchs J."/>
            <person name="Jenkins J."/>
            <person name="Haas F.B."/>
            <person name="Piednoel M."/>
            <person name="Gundlach H."/>
            <person name="Van Bel M."/>
            <person name="Meyberg R."/>
            <person name="Vives C."/>
            <person name="Morata J."/>
            <person name="Symeonidi A."/>
            <person name="Hiss M."/>
            <person name="Muchero W."/>
            <person name="Kamisugi Y."/>
            <person name="Saleh O."/>
            <person name="Blanc G."/>
            <person name="Decker E.L."/>
            <person name="van Gessel N."/>
            <person name="Grimwood J."/>
            <person name="Hayes R.D."/>
            <person name="Graham S.W."/>
            <person name="Gunter L.E."/>
            <person name="McDaniel S.F."/>
            <person name="Hoernstein S.N.W."/>
            <person name="Larsson A."/>
            <person name="Li F.W."/>
            <person name="Perroud P.F."/>
            <person name="Phillips J."/>
            <person name="Ranjan P."/>
            <person name="Rokshar D.S."/>
            <person name="Rothfels C.J."/>
            <person name="Schneider L."/>
            <person name="Shu S."/>
            <person name="Stevenson D.W."/>
            <person name="Thummler F."/>
            <person name="Tillich M."/>
            <person name="Villarreal Aguilar J.C."/>
            <person name="Widiez T."/>
            <person name="Wong G.K."/>
            <person name="Wymore A."/>
            <person name="Zhang Y."/>
            <person name="Zimmer A.D."/>
            <person name="Quatrano R.S."/>
            <person name="Mayer K.F.X."/>
            <person name="Goodstein D."/>
            <person name="Casacuberta J.M."/>
            <person name="Vandepoele K."/>
            <person name="Reski R."/>
            <person name="Cuming A.C."/>
            <person name="Tuskan G.A."/>
            <person name="Maumus F."/>
            <person name="Salse J."/>
            <person name="Schmutz J."/>
            <person name="Rensing S.A."/>
        </authorList>
    </citation>
    <scope>NUCLEOTIDE SEQUENCE [LARGE SCALE GENOMIC DNA]</scope>
    <source>
        <strain evidence="2 3">cv. Gransden 2004</strain>
    </source>
</reference>
<dbReference type="InParanoid" id="A0A2K1IVV5"/>
<dbReference type="EMBL" id="ABEU02000020">
    <property type="protein sequence ID" value="PNR33412.1"/>
    <property type="molecule type" value="Genomic_DNA"/>
</dbReference>
<protein>
    <submittedName>
        <fullName evidence="1 2">Uncharacterized protein</fullName>
    </submittedName>
</protein>
<keyword evidence="3" id="KW-1185">Reference proteome</keyword>
<dbReference type="EnsemblPlants" id="Pp3c20_19970V3.1">
    <property type="protein sequence ID" value="Pp3c20_19970V3.1"/>
    <property type="gene ID" value="Pp3c20_19970"/>
</dbReference>
<reference evidence="1 3" key="1">
    <citation type="journal article" date="2008" name="Science">
        <title>The Physcomitrella genome reveals evolutionary insights into the conquest of land by plants.</title>
        <authorList>
            <person name="Rensing S."/>
            <person name="Lang D."/>
            <person name="Zimmer A."/>
            <person name="Terry A."/>
            <person name="Salamov A."/>
            <person name="Shapiro H."/>
            <person name="Nishiyama T."/>
            <person name="Perroud P.-F."/>
            <person name="Lindquist E."/>
            <person name="Kamisugi Y."/>
            <person name="Tanahashi T."/>
            <person name="Sakakibara K."/>
            <person name="Fujita T."/>
            <person name="Oishi K."/>
            <person name="Shin-I T."/>
            <person name="Kuroki Y."/>
            <person name="Toyoda A."/>
            <person name="Suzuki Y."/>
            <person name="Hashimoto A."/>
            <person name="Yamaguchi K."/>
            <person name="Sugano A."/>
            <person name="Kohara Y."/>
            <person name="Fujiyama A."/>
            <person name="Anterola A."/>
            <person name="Aoki S."/>
            <person name="Ashton N."/>
            <person name="Barbazuk W.B."/>
            <person name="Barker E."/>
            <person name="Bennetzen J."/>
            <person name="Bezanilla M."/>
            <person name="Blankenship R."/>
            <person name="Cho S.H."/>
            <person name="Dutcher S."/>
            <person name="Estelle M."/>
            <person name="Fawcett J.A."/>
            <person name="Gundlach H."/>
            <person name="Hanada K."/>
            <person name="Heyl A."/>
            <person name="Hicks K.A."/>
            <person name="Hugh J."/>
            <person name="Lohr M."/>
            <person name="Mayer K."/>
            <person name="Melkozernov A."/>
            <person name="Murata T."/>
            <person name="Nelson D."/>
            <person name="Pils B."/>
            <person name="Prigge M."/>
            <person name="Reiss B."/>
            <person name="Renner T."/>
            <person name="Rombauts S."/>
            <person name="Rushton P."/>
            <person name="Sanderfoot A."/>
            <person name="Schween G."/>
            <person name="Shiu S.-H."/>
            <person name="Stueber K."/>
            <person name="Theodoulou F.L."/>
            <person name="Tu H."/>
            <person name="Van de Peer Y."/>
            <person name="Verrier P.J."/>
            <person name="Waters E."/>
            <person name="Wood A."/>
            <person name="Yang L."/>
            <person name="Cove D."/>
            <person name="Cuming A."/>
            <person name="Hasebe M."/>
            <person name="Lucas S."/>
            <person name="Mishler D.B."/>
            <person name="Reski R."/>
            <person name="Grigoriev I."/>
            <person name="Quatrano R.S."/>
            <person name="Boore J.L."/>
        </authorList>
    </citation>
    <scope>NUCLEOTIDE SEQUENCE [LARGE SCALE GENOMIC DNA]</scope>
    <source>
        <strain evidence="2 3">cv. Gransden 2004</strain>
    </source>
</reference>
<dbReference type="Proteomes" id="UP000006727">
    <property type="component" value="Chromosome 20"/>
</dbReference>
<evidence type="ECO:0000313" key="2">
    <source>
        <dbReference type="EnsemblPlants" id="Pp3c20_19970V3.1"/>
    </source>
</evidence>
<dbReference type="AlphaFoldDB" id="A0A2K1IVV5"/>
<sequence>MTQFHSLFLLFDLGKLALYYTSSLYQEKIRQIWLF</sequence>
<organism evidence="1">
    <name type="scientific">Physcomitrium patens</name>
    <name type="common">Spreading-leaved earth moss</name>
    <name type="synonym">Physcomitrella patens</name>
    <dbReference type="NCBI Taxonomy" id="3218"/>
    <lineage>
        <taxon>Eukaryota</taxon>
        <taxon>Viridiplantae</taxon>
        <taxon>Streptophyta</taxon>
        <taxon>Embryophyta</taxon>
        <taxon>Bryophyta</taxon>
        <taxon>Bryophytina</taxon>
        <taxon>Bryopsida</taxon>
        <taxon>Funariidae</taxon>
        <taxon>Funariales</taxon>
        <taxon>Funariaceae</taxon>
        <taxon>Physcomitrium</taxon>
    </lineage>
</organism>
<evidence type="ECO:0000313" key="3">
    <source>
        <dbReference type="Proteomes" id="UP000006727"/>
    </source>
</evidence>